<dbReference type="Proteomes" id="UP000572051">
    <property type="component" value="Unassembled WGS sequence"/>
</dbReference>
<feature type="compositionally biased region" description="Low complexity" evidence="1">
    <location>
        <begin position="384"/>
        <end position="394"/>
    </location>
</feature>
<feature type="region of interest" description="Disordered" evidence="1">
    <location>
        <begin position="377"/>
        <end position="409"/>
    </location>
</feature>
<keyword evidence="2" id="KW-0472">Membrane</keyword>
<keyword evidence="2" id="KW-1133">Transmembrane helix</keyword>
<keyword evidence="4" id="KW-1185">Reference proteome</keyword>
<feature type="transmembrane region" description="Helical" evidence="2">
    <location>
        <begin position="26"/>
        <end position="49"/>
    </location>
</feature>
<evidence type="ECO:0000256" key="1">
    <source>
        <dbReference type="SAM" id="MobiDB-lite"/>
    </source>
</evidence>
<dbReference type="AlphaFoldDB" id="A0A7Z0ELG4"/>
<gene>
    <name evidence="3" type="ORF">HNR10_001359</name>
</gene>
<accession>A0A7Z0ELG4</accession>
<comment type="caution">
    <text evidence="3">The sequence shown here is derived from an EMBL/GenBank/DDBJ whole genome shotgun (WGS) entry which is preliminary data.</text>
</comment>
<name>A0A7Z0ELG4_9ACTN</name>
<reference evidence="3 4" key="1">
    <citation type="submission" date="2020-07" db="EMBL/GenBank/DDBJ databases">
        <title>Sequencing the genomes of 1000 actinobacteria strains.</title>
        <authorList>
            <person name="Klenk H.-P."/>
        </authorList>
    </citation>
    <scope>NUCLEOTIDE SEQUENCE [LARGE SCALE GENOMIC DNA]</scope>
    <source>
        <strain evidence="3 4">DSM 44442</strain>
    </source>
</reference>
<dbReference type="EMBL" id="JACCFS010000001">
    <property type="protein sequence ID" value="NYJ33478.1"/>
    <property type="molecule type" value="Genomic_DNA"/>
</dbReference>
<dbReference type="RefSeq" id="WP_246406089.1">
    <property type="nucleotide sequence ID" value="NZ_JACCFS010000001.1"/>
</dbReference>
<keyword evidence="2" id="KW-0812">Transmembrane</keyword>
<proteinExistence type="predicted"/>
<feature type="region of interest" description="Disordered" evidence="1">
    <location>
        <begin position="1"/>
        <end position="23"/>
    </location>
</feature>
<feature type="compositionally biased region" description="Pro residues" evidence="1">
    <location>
        <begin position="1"/>
        <end position="18"/>
    </location>
</feature>
<evidence type="ECO:0000313" key="4">
    <source>
        <dbReference type="Proteomes" id="UP000572051"/>
    </source>
</evidence>
<sequence>MAYPPPPPSSHPSPPPRPPSRRRPPWPLLVGAAAVALVVLGAGILWALGGADGSLRQVRGVVGSEKVPFFEDERVRSRLAELGYEVTVRPRGSRAIAEAIEEGEDFGSPGSTPSTEHFKEVNGIEEEYRPFSTPMVLLSYEPIAEALAEAGVAAQESDGTWSFDMQAYLDLTEERTRWRDLPGDSVSSNNRNELLIRTTDPRTSNSAAMHLVVLSYLLNDEEIVQGTSVDDDLAATLSRLFLAQGQPPDSSQQPFEHYRDLGPGHTPLVWAYEFQYIAAAVHGPALPEDAVLMYPSPTVFSTHTILPVTEAGSEIGRLLTEDEVLQTLAADYGFRTEDTERFEELVGEHALPVRRQVGDVVHEPAYRTVEALIGRIEQEYSDSGQPAPAADQQPGPGGPGGPLNDRRNP</sequence>
<protein>
    <recommendedName>
        <fullName evidence="5">Extracellular solute-binding protein</fullName>
    </recommendedName>
</protein>
<evidence type="ECO:0000313" key="3">
    <source>
        <dbReference type="EMBL" id="NYJ33478.1"/>
    </source>
</evidence>
<evidence type="ECO:0008006" key="5">
    <source>
        <dbReference type="Google" id="ProtNLM"/>
    </source>
</evidence>
<evidence type="ECO:0000256" key="2">
    <source>
        <dbReference type="SAM" id="Phobius"/>
    </source>
</evidence>
<organism evidence="3 4">
    <name type="scientific">Nocardiopsis aegyptia</name>
    <dbReference type="NCBI Taxonomy" id="220378"/>
    <lineage>
        <taxon>Bacteria</taxon>
        <taxon>Bacillati</taxon>
        <taxon>Actinomycetota</taxon>
        <taxon>Actinomycetes</taxon>
        <taxon>Streptosporangiales</taxon>
        <taxon>Nocardiopsidaceae</taxon>
        <taxon>Nocardiopsis</taxon>
    </lineage>
</organism>